<feature type="chain" id="PRO_5016706211" description="Toxin CptA" evidence="1">
    <location>
        <begin position="25"/>
        <end position="124"/>
    </location>
</feature>
<protein>
    <recommendedName>
        <fullName evidence="4">Toxin CptA</fullName>
    </recommendedName>
</protein>
<sequence>MVCVWTYFWGVSRWCLLAASGAAAAWAWREPCAVRHLWVDEFYQAWLLLGDETSWFTKNKKISEHQSDSFIQAELLAGSLIHRWGCFLKWRCDGRVFWQVVLPDMLDGETFRRLRVWAVYGRKQ</sequence>
<organism evidence="2 3">
    <name type="scientific">Alysiella crassa</name>
    <dbReference type="NCBI Taxonomy" id="153491"/>
    <lineage>
        <taxon>Bacteria</taxon>
        <taxon>Pseudomonadati</taxon>
        <taxon>Pseudomonadota</taxon>
        <taxon>Betaproteobacteria</taxon>
        <taxon>Neisseriales</taxon>
        <taxon>Neisseriaceae</taxon>
        <taxon>Alysiella</taxon>
    </lineage>
</organism>
<proteinExistence type="predicted"/>
<evidence type="ECO:0008006" key="4">
    <source>
        <dbReference type="Google" id="ProtNLM"/>
    </source>
</evidence>
<keyword evidence="1" id="KW-0732">Signal</keyword>
<dbReference type="AlphaFoldDB" id="A0A376BPV3"/>
<evidence type="ECO:0000313" key="3">
    <source>
        <dbReference type="Proteomes" id="UP000254209"/>
    </source>
</evidence>
<keyword evidence="3" id="KW-1185">Reference proteome</keyword>
<reference evidence="2 3" key="1">
    <citation type="submission" date="2018-06" db="EMBL/GenBank/DDBJ databases">
        <authorList>
            <consortium name="Pathogen Informatics"/>
            <person name="Doyle S."/>
        </authorList>
    </citation>
    <scope>NUCLEOTIDE SEQUENCE [LARGE SCALE GENOMIC DNA]</scope>
    <source>
        <strain evidence="2 3">NCTC10283</strain>
    </source>
</reference>
<feature type="signal peptide" evidence="1">
    <location>
        <begin position="1"/>
        <end position="24"/>
    </location>
</feature>
<accession>A0A376BPV3</accession>
<dbReference type="EMBL" id="UFSO01000002">
    <property type="protein sequence ID" value="SSY71254.1"/>
    <property type="molecule type" value="Genomic_DNA"/>
</dbReference>
<dbReference type="Proteomes" id="UP000254209">
    <property type="component" value="Unassembled WGS sequence"/>
</dbReference>
<evidence type="ECO:0000313" key="2">
    <source>
        <dbReference type="EMBL" id="SSY71254.1"/>
    </source>
</evidence>
<evidence type="ECO:0000256" key="1">
    <source>
        <dbReference type="SAM" id="SignalP"/>
    </source>
</evidence>
<gene>
    <name evidence="2" type="ORF">NCTC10283_01396</name>
</gene>
<name>A0A376BPV3_9NEIS</name>
<dbReference type="STRING" id="1120980.GCA_000745955_02478"/>